<evidence type="ECO:0008006" key="4">
    <source>
        <dbReference type="Google" id="ProtNLM"/>
    </source>
</evidence>
<organism evidence="3">
    <name type="scientific">viral metagenome</name>
    <dbReference type="NCBI Taxonomy" id="1070528"/>
    <lineage>
        <taxon>unclassified sequences</taxon>
        <taxon>metagenomes</taxon>
        <taxon>organismal metagenomes</taxon>
    </lineage>
</organism>
<dbReference type="InterPro" id="IPR011004">
    <property type="entry name" value="Trimer_LpxA-like_sf"/>
</dbReference>
<sequence length="197" mass="21796">MIKKVINGGYLNINELNNLNFKKIGKNVFIDKNVIIPNPSNIEIGNNVRIDTNCILSSGKSGKIIIKNNIHIAPFNLIYCADNYKVIFENHTGLSAGCKLYGKTANYDGNNLMNPTHNSEDIEYINGDIILNKFSSIGCDTVLLPGSIIPIGTVLGAKSLYTAKDKLNEWSIYAGSPIKFIKIRNNNCELLSIKYNI</sequence>
<dbReference type="GO" id="GO:0016746">
    <property type="term" value="F:acyltransferase activity"/>
    <property type="evidence" value="ECO:0007669"/>
    <property type="project" value="UniProtKB-KW"/>
</dbReference>
<keyword evidence="1" id="KW-0808">Transferase</keyword>
<dbReference type="AlphaFoldDB" id="A0A6C0JIX7"/>
<protein>
    <recommendedName>
        <fullName evidence="4">Acetyltransferase</fullName>
    </recommendedName>
</protein>
<dbReference type="PANTHER" id="PTHR43300">
    <property type="entry name" value="ACETYLTRANSFERASE"/>
    <property type="match status" value="1"/>
</dbReference>
<name>A0A6C0JIX7_9ZZZZ</name>
<dbReference type="Gene3D" id="2.160.10.10">
    <property type="entry name" value="Hexapeptide repeat proteins"/>
    <property type="match status" value="1"/>
</dbReference>
<evidence type="ECO:0000313" key="3">
    <source>
        <dbReference type="EMBL" id="QHU05519.1"/>
    </source>
</evidence>
<accession>A0A6C0JIX7</accession>
<evidence type="ECO:0000256" key="1">
    <source>
        <dbReference type="ARBA" id="ARBA00022679"/>
    </source>
</evidence>
<dbReference type="EMBL" id="MN740417">
    <property type="protein sequence ID" value="QHU05519.1"/>
    <property type="molecule type" value="Genomic_DNA"/>
</dbReference>
<dbReference type="PANTHER" id="PTHR43300:SF12">
    <property type="entry name" value="CHLORAMPHENICOL ACETYLTRANSFERASE"/>
    <property type="match status" value="1"/>
</dbReference>
<dbReference type="InterPro" id="IPR050179">
    <property type="entry name" value="Trans_hexapeptide_repeat"/>
</dbReference>
<proteinExistence type="predicted"/>
<dbReference type="SUPFAM" id="SSF51161">
    <property type="entry name" value="Trimeric LpxA-like enzymes"/>
    <property type="match status" value="1"/>
</dbReference>
<reference evidence="3" key="1">
    <citation type="journal article" date="2020" name="Nature">
        <title>Giant virus diversity and host interactions through global metagenomics.</title>
        <authorList>
            <person name="Schulz F."/>
            <person name="Roux S."/>
            <person name="Paez-Espino D."/>
            <person name="Jungbluth S."/>
            <person name="Walsh D.A."/>
            <person name="Denef V.J."/>
            <person name="McMahon K.D."/>
            <person name="Konstantinidis K.T."/>
            <person name="Eloe-Fadrosh E.A."/>
            <person name="Kyrpides N.C."/>
            <person name="Woyke T."/>
        </authorList>
    </citation>
    <scope>NUCLEOTIDE SEQUENCE</scope>
    <source>
        <strain evidence="3">GVMAG-M-3300027736-24</strain>
    </source>
</reference>
<keyword evidence="2" id="KW-0012">Acyltransferase</keyword>
<evidence type="ECO:0000256" key="2">
    <source>
        <dbReference type="ARBA" id="ARBA00023315"/>
    </source>
</evidence>